<feature type="compositionally biased region" description="Basic and acidic residues" evidence="2">
    <location>
        <begin position="428"/>
        <end position="439"/>
    </location>
</feature>
<proteinExistence type="inferred from homology"/>
<dbReference type="Ensembl" id="ENSATET00000023551.3">
    <property type="protein sequence ID" value="ENSATEP00000023179.1"/>
    <property type="gene ID" value="ENSATEG00000016071.3"/>
</dbReference>
<dbReference type="GO" id="GO:0140625">
    <property type="term" value="F:opioid growth factor receptor activity"/>
    <property type="evidence" value="ECO:0007669"/>
    <property type="project" value="InterPro"/>
</dbReference>
<feature type="compositionally biased region" description="Polar residues" evidence="2">
    <location>
        <begin position="441"/>
        <end position="454"/>
    </location>
</feature>
<feature type="region of interest" description="Disordered" evidence="2">
    <location>
        <begin position="283"/>
        <end position="556"/>
    </location>
</feature>
<keyword evidence="5" id="KW-1185">Reference proteome</keyword>
<reference evidence="4" key="2">
    <citation type="submission" date="2025-08" db="UniProtKB">
        <authorList>
            <consortium name="Ensembl"/>
        </authorList>
    </citation>
    <scope>IDENTIFICATION</scope>
</reference>
<reference evidence="4" key="1">
    <citation type="submission" date="2021-04" db="EMBL/GenBank/DDBJ databases">
        <authorList>
            <consortium name="Wellcome Sanger Institute Data Sharing"/>
        </authorList>
    </citation>
    <scope>NUCLEOTIDE SEQUENCE [LARGE SCALE GENOMIC DNA]</scope>
</reference>
<dbReference type="OrthoDB" id="9030204at2759"/>
<feature type="compositionally biased region" description="Basic and acidic residues" evidence="2">
    <location>
        <begin position="318"/>
        <end position="352"/>
    </location>
</feature>
<organism evidence="4 5">
    <name type="scientific">Anabas testudineus</name>
    <name type="common">Climbing perch</name>
    <name type="synonym">Anthias testudineus</name>
    <dbReference type="NCBI Taxonomy" id="64144"/>
    <lineage>
        <taxon>Eukaryota</taxon>
        <taxon>Metazoa</taxon>
        <taxon>Chordata</taxon>
        <taxon>Craniata</taxon>
        <taxon>Vertebrata</taxon>
        <taxon>Euteleostomi</taxon>
        <taxon>Actinopterygii</taxon>
        <taxon>Neopterygii</taxon>
        <taxon>Teleostei</taxon>
        <taxon>Neoteleostei</taxon>
        <taxon>Acanthomorphata</taxon>
        <taxon>Anabantaria</taxon>
        <taxon>Anabantiformes</taxon>
        <taxon>Anabantoidei</taxon>
        <taxon>Anabantidae</taxon>
        <taxon>Anabas</taxon>
    </lineage>
</organism>
<dbReference type="FunCoup" id="A0A3Q1IVA5">
    <property type="interactions" value="12"/>
</dbReference>
<dbReference type="Pfam" id="PF04664">
    <property type="entry name" value="OGFr_N"/>
    <property type="match status" value="1"/>
</dbReference>
<dbReference type="InterPro" id="IPR006757">
    <property type="entry name" value="OGF_rcpt"/>
</dbReference>
<dbReference type="PANTHER" id="PTHR14015:SF1">
    <property type="entry name" value="OPIOID GROWTH FACTOR RECEPTOR"/>
    <property type="match status" value="1"/>
</dbReference>
<evidence type="ECO:0000313" key="4">
    <source>
        <dbReference type="Ensembl" id="ENSATEP00000023179.1"/>
    </source>
</evidence>
<gene>
    <name evidence="4" type="primary">OGFR</name>
</gene>
<comment type="similarity">
    <text evidence="1">Belongs to the opioid growth factor receptor family.</text>
</comment>
<reference evidence="4" key="3">
    <citation type="submission" date="2025-09" db="UniProtKB">
        <authorList>
            <consortium name="Ensembl"/>
        </authorList>
    </citation>
    <scope>IDENTIFICATION</scope>
</reference>
<evidence type="ECO:0000259" key="3">
    <source>
        <dbReference type="Pfam" id="PF04664"/>
    </source>
</evidence>
<dbReference type="GO" id="GO:0016020">
    <property type="term" value="C:membrane"/>
    <property type="evidence" value="ECO:0007669"/>
    <property type="project" value="InterPro"/>
</dbReference>
<dbReference type="GeneID" id="113167872"/>
<accession>A0A3Q1IVA5</accession>
<feature type="compositionally biased region" description="Basic and acidic residues" evidence="2">
    <location>
        <begin position="296"/>
        <end position="310"/>
    </location>
</feature>
<name>A0A3Q1IVA5_ANATE</name>
<dbReference type="InterPro" id="IPR039574">
    <property type="entry name" value="OGFr"/>
</dbReference>
<feature type="compositionally biased region" description="Polar residues" evidence="2">
    <location>
        <begin position="362"/>
        <end position="374"/>
    </location>
</feature>
<sequence>MMEDDCVCDYDSTWDTESDGDDPVGESQTRRSSQDKNKSGWTLWHHTPRNMRAAKDMQTYRRRYPNLNEEECSEDKMSNLQFYLNKVPSAPDDIYIDSFLKDWKNDYKRLERVHSYIQWLFPLREPGVNYMASELTKKEIETFKKSEDAKRRLVEAYELMLGFYGIRLVNKETGEVKRAENWKERFGNLERNIHNNLRITRILKSLGELGFEHYQAPLVRFFLEETLVKKTLSTVKRSVLDYFLFAVLDKQKRQELVRFAYLNFEPKDKFVWCPRKIQRQFRKVEKRTDAAGNGEGKYELCSQDKGKDGEAVMQQKQDVLDDTTKAQKGTDKVASKEKSKLCEASPEPKPDAEIVGNGNAKAESNNEISGNGNDSADDVDVMEQSPSSDTSMTKTEPSTDGQQKLTNDSKDITQEPDNNMQTDEDLDTEKPPKKKREDMVLQSNGSAGDSASGQTEEKDGANKSTGQTSMPAQNSIHSLSHSSVRGEKIPRTEFDQVADKEEEEDTSQENVSTTNGSLTSTKQCADEQANGKESEDIIMESNPSSADQNWMMEKIH</sequence>
<protein>
    <recommendedName>
        <fullName evidence="3">Opioid growth factor receptor (OGFr) conserved domain-containing protein</fullName>
    </recommendedName>
</protein>
<evidence type="ECO:0000256" key="1">
    <source>
        <dbReference type="ARBA" id="ARBA00010365"/>
    </source>
</evidence>
<evidence type="ECO:0000256" key="2">
    <source>
        <dbReference type="SAM" id="MobiDB-lite"/>
    </source>
</evidence>
<dbReference type="STRING" id="64144.ENSATEP00000023179"/>
<dbReference type="AlphaFoldDB" id="A0A3Q1IVA5"/>
<dbReference type="RefSeq" id="XP_026224562.1">
    <property type="nucleotide sequence ID" value="XM_026368777.1"/>
</dbReference>
<feature type="domain" description="Opioid growth factor receptor (OGFr) conserved" evidence="3">
    <location>
        <begin position="74"/>
        <end position="276"/>
    </location>
</feature>
<dbReference type="PANTHER" id="PTHR14015">
    <property type="entry name" value="OPIOID GROWTH FACTOR RECEPTOR OGFR ZETA-TYPE OPIOID RECEPTOR"/>
    <property type="match status" value="1"/>
</dbReference>
<evidence type="ECO:0000313" key="5">
    <source>
        <dbReference type="Proteomes" id="UP000265040"/>
    </source>
</evidence>
<feature type="compositionally biased region" description="Polar residues" evidence="2">
    <location>
        <begin position="384"/>
        <end position="406"/>
    </location>
</feature>
<dbReference type="GeneTree" id="ENSGT00390000018730"/>
<feature type="region of interest" description="Disordered" evidence="2">
    <location>
        <begin position="1"/>
        <end position="42"/>
    </location>
</feature>
<dbReference type="OMA" id="PRTDFNQ"/>
<feature type="compositionally biased region" description="Basic and acidic residues" evidence="2">
    <location>
        <begin position="484"/>
        <end position="499"/>
    </location>
</feature>
<feature type="compositionally biased region" description="Acidic residues" evidence="2">
    <location>
        <begin position="1"/>
        <end position="24"/>
    </location>
</feature>
<dbReference type="InParanoid" id="A0A3Q1IVA5"/>
<dbReference type="Proteomes" id="UP000265040">
    <property type="component" value="Chromosome 7"/>
</dbReference>
<feature type="compositionally biased region" description="Polar residues" evidence="2">
    <location>
        <begin position="462"/>
        <end position="483"/>
    </location>
</feature>
<feature type="compositionally biased region" description="Basic and acidic residues" evidence="2">
    <location>
        <begin position="28"/>
        <end position="38"/>
    </location>
</feature>
<feature type="compositionally biased region" description="Polar residues" evidence="2">
    <location>
        <begin position="508"/>
        <end position="523"/>
    </location>
</feature>